<name>A0AB34J4U5_PRYPA</name>
<dbReference type="EMBL" id="JBGBPQ010000013">
    <property type="protein sequence ID" value="KAL1511658.1"/>
    <property type="molecule type" value="Genomic_DNA"/>
</dbReference>
<evidence type="ECO:0000313" key="2">
    <source>
        <dbReference type="Proteomes" id="UP001515480"/>
    </source>
</evidence>
<evidence type="ECO:0000313" key="1">
    <source>
        <dbReference type="EMBL" id="KAL1511658.1"/>
    </source>
</evidence>
<keyword evidence="2" id="KW-1185">Reference proteome</keyword>
<gene>
    <name evidence="1" type="ORF">AB1Y20_004948</name>
</gene>
<protein>
    <submittedName>
        <fullName evidence="1">Uncharacterized protein</fullName>
    </submittedName>
</protein>
<proteinExistence type="predicted"/>
<comment type="caution">
    <text evidence="1">The sequence shown here is derived from an EMBL/GenBank/DDBJ whole genome shotgun (WGS) entry which is preliminary data.</text>
</comment>
<sequence length="102" mass="11379">MYGALAAWRCRCVALLPRDGDLMGDAIGQASDPLIAIHLPDMFREVLLPPYFRVVCSHLSSAMQAFVLNFVMHLELHDLKRSGVRAVEMARIHFTSHASVNC</sequence>
<dbReference type="AlphaFoldDB" id="A0AB34J4U5"/>
<reference evidence="1 2" key="1">
    <citation type="journal article" date="2024" name="Science">
        <title>Giant polyketide synthase enzymes in the biosynthesis of giant marine polyether toxins.</title>
        <authorList>
            <person name="Fallon T.R."/>
            <person name="Shende V.V."/>
            <person name="Wierzbicki I.H."/>
            <person name="Pendleton A.L."/>
            <person name="Watervoot N.F."/>
            <person name="Auber R.P."/>
            <person name="Gonzalez D.J."/>
            <person name="Wisecaver J.H."/>
            <person name="Moore B.S."/>
        </authorList>
    </citation>
    <scope>NUCLEOTIDE SEQUENCE [LARGE SCALE GENOMIC DNA]</scope>
    <source>
        <strain evidence="1 2">12B1</strain>
    </source>
</reference>
<organism evidence="1 2">
    <name type="scientific">Prymnesium parvum</name>
    <name type="common">Toxic golden alga</name>
    <dbReference type="NCBI Taxonomy" id="97485"/>
    <lineage>
        <taxon>Eukaryota</taxon>
        <taxon>Haptista</taxon>
        <taxon>Haptophyta</taxon>
        <taxon>Prymnesiophyceae</taxon>
        <taxon>Prymnesiales</taxon>
        <taxon>Prymnesiaceae</taxon>
        <taxon>Prymnesium</taxon>
    </lineage>
</organism>
<accession>A0AB34J4U5</accession>
<dbReference type="Proteomes" id="UP001515480">
    <property type="component" value="Unassembled WGS sequence"/>
</dbReference>